<evidence type="ECO:0000259" key="4">
    <source>
        <dbReference type="Pfam" id="PF22039"/>
    </source>
</evidence>
<evidence type="ECO:0000313" key="5">
    <source>
        <dbReference type="EMBL" id="AXI79010.1"/>
    </source>
</evidence>
<evidence type="ECO:0000256" key="2">
    <source>
        <dbReference type="ARBA" id="ARBA00022801"/>
    </source>
</evidence>
<sequence length="218" mass="22526">MIVLHRADLVLPVAAPPLADGAVAVRDGRIAAVGPYRELAAAHPAARVRAWGGVLTPGLRTPYGRPLLEHAYHPDPREAEELGTEPLTGPALAALAMDDTRWGASARRGLQRMLAHGTTALSGPFERAPVRTAVARSGLAVVPPPATDPGEPGFDLLRAGLGTGLEAAVHGPLAPGARADLAVFAVDPDGDPEAALRRRGAGGCIATVLAGRLVHRRR</sequence>
<dbReference type="Proteomes" id="UP000249340">
    <property type="component" value="Chromosome"/>
</dbReference>
<dbReference type="GO" id="GO:0046872">
    <property type="term" value="F:metal ion binding"/>
    <property type="evidence" value="ECO:0007669"/>
    <property type="project" value="UniProtKB-KW"/>
</dbReference>
<evidence type="ECO:0000313" key="6">
    <source>
        <dbReference type="Proteomes" id="UP000249340"/>
    </source>
</evidence>
<keyword evidence="6" id="KW-1185">Reference proteome</keyword>
<dbReference type="Pfam" id="PF22039">
    <property type="entry name" value="HUTI_composite_bact"/>
    <property type="match status" value="1"/>
</dbReference>
<dbReference type="GO" id="GO:0016810">
    <property type="term" value="F:hydrolase activity, acting on carbon-nitrogen (but not peptide) bonds"/>
    <property type="evidence" value="ECO:0007669"/>
    <property type="project" value="InterPro"/>
</dbReference>
<organism evidence="5 6">
    <name type="scientific">Peterkaempfera bronchialis</name>
    <dbReference type="NCBI Taxonomy" id="2126346"/>
    <lineage>
        <taxon>Bacteria</taxon>
        <taxon>Bacillati</taxon>
        <taxon>Actinomycetota</taxon>
        <taxon>Actinomycetes</taxon>
        <taxon>Kitasatosporales</taxon>
        <taxon>Streptomycetaceae</taxon>
        <taxon>Peterkaempfera</taxon>
    </lineage>
</organism>
<dbReference type="SUPFAM" id="SSF51338">
    <property type="entry name" value="Composite domain of metallo-dependent hydrolases"/>
    <property type="match status" value="1"/>
</dbReference>
<dbReference type="Gene3D" id="2.30.40.10">
    <property type="entry name" value="Urease, subunit C, domain 1"/>
    <property type="match status" value="1"/>
</dbReference>
<dbReference type="AlphaFoldDB" id="A0A345SZ55"/>
<dbReference type="EMBL" id="CP031264">
    <property type="protein sequence ID" value="AXI79010.1"/>
    <property type="molecule type" value="Genomic_DNA"/>
</dbReference>
<dbReference type="OrthoDB" id="3400812at2"/>
<dbReference type="InterPro" id="IPR054418">
    <property type="entry name" value="MQNX/HUTI_composite_N"/>
</dbReference>
<accession>A0A345SZ55</accession>
<feature type="domain" description="Aminodeoxyfutalosine deaminase/Imidazolonepropionase-like composite" evidence="4">
    <location>
        <begin position="21"/>
        <end position="46"/>
    </location>
</feature>
<gene>
    <name evidence="5" type="ORF">C7M71_017900</name>
</gene>
<dbReference type="InterPro" id="IPR011059">
    <property type="entry name" value="Metal-dep_hydrolase_composite"/>
</dbReference>
<keyword evidence="1" id="KW-0479">Metal-binding</keyword>
<name>A0A345SZ55_9ACTN</name>
<evidence type="ECO:0000256" key="1">
    <source>
        <dbReference type="ARBA" id="ARBA00022723"/>
    </source>
</evidence>
<reference evidence="6" key="1">
    <citation type="submission" date="2018-07" db="EMBL/GenBank/DDBJ databases">
        <title>Streptacidiphilus bronchialis DSM 106435 chromosome.</title>
        <authorList>
            <person name="Batra D."/>
            <person name="Gulvik C.A."/>
        </authorList>
    </citation>
    <scope>NUCLEOTIDE SEQUENCE [LARGE SCALE GENOMIC DNA]</scope>
    <source>
        <strain evidence="6">DSM 106435</strain>
    </source>
</reference>
<keyword evidence="2" id="KW-0378">Hydrolase</keyword>
<protein>
    <recommendedName>
        <fullName evidence="4">Aminodeoxyfutalosine deaminase/Imidazolonepropionase-like composite domain-containing protein</fullName>
    </recommendedName>
</protein>
<dbReference type="RefSeq" id="WP_114914420.1">
    <property type="nucleotide sequence ID" value="NZ_CP031264.1"/>
</dbReference>
<keyword evidence="3" id="KW-0862">Zinc</keyword>
<proteinExistence type="predicted"/>
<dbReference type="KEGG" id="stri:C7M71_017900"/>
<evidence type="ECO:0000256" key="3">
    <source>
        <dbReference type="ARBA" id="ARBA00022833"/>
    </source>
</evidence>